<gene>
    <name evidence="3" type="ORF">PECAL_4P05910</name>
</gene>
<dbReference type="GO" id="GO:0043130">
    <property type="term" value="F:ubiquitin binding"/>
    <property type="evidence" value="ECO:0007669"/>
    <property type="project" value="InterPro"/>
</dbReference>
<comment type="caution">
    <text evidence="3">The sequence shown here is derived from an EMBL/GenBank/DDBJ whole genome shotgun (WGS) entry which is preliminary data.</text>
</comment>
<dbReference type="InterPro" id="IPR003892">
    <property type="entry name" value="CUE"/>
</dbReference>
<protein>
    <recommendedName>
        <fullName evidence="2">CUE domain-containing protein</fullName>
    </recommendedName>
</protein>
<dbReference type="AlphaFoldDB" id="A0A8J2SV59"/>
<feature type="compositionally biased region" description="Acidic residues" evidence="1">
    <location>
        <begin position="68"/>
        <end position="79"/>
    </location>
</feature>
<dbReference type="PROSITE" id="PS51140">
    <property type="entry name" value="CUE"/>
    <property type="match status" value="1"/>
</dbReference>
<proteinExistence type="predicted"/>
<dbReference type="EMBL" id="CAKKNE010000004">
    <property type="protein sequence ID" value="CAH0373399.1"/>
    <property type="molecule type" value="Genomic_DNA"/>
</dbReference>
<evidence type="ECO:0000313" key="3">
    <source>
        <dbReference type="EMBL" id="CAH0373399.1"/>
    </source>
</evidence>
<organism evidence="3 4">
    <name type="scientific">Pelagomonas calceolata</name>
    <dbReference type="NCBI Taxonomy" id="35677"/>
    <lineage>
        <taxon>Eukaryota</taxon>
        <taxon>Sar</taxon>
        <taxon>Stramenopiles</taxon>
        <taxon>Ochrophyta</taxon>
        <taxon>Pelagophyceae</taxon>
        <taxon>Pelagomonadales</taxon>
        <taxon>Pelagomonadaceae</taxon>
        <taxon>Pelagomonas</taxon>
    </lineage>
</organism>
<dbReference type="OrthoDB" id="3824970at2759"/>
<evidence type="ECO:0000259" key="2">
    <source>
        <dbReference type="PROSITE" id="PS51140"/>
    </source>
</evidence>
<name>A0A8J2SV59_9STRA</name>
<feature type="domain" description="CUE" evidence="2">
    <location>
        <begin position="12"/>
        <end position="60"/>
    </location>
</feature>
<keyword evidence="4" id="KW-1185">Reference proteome</keyword>
<dbReference type="CDD" id="cd14279">
    <property type="entry name" value="CUE"/>
    <property type="match status" value="1"/>
</dbReference>
<dbReference type="Pfam" id="PF02845">
    <property type="entry name" value="CUE"/>
    <property type="match status" value="1"/>
</dbReference>
<reference evidence="3" key="1">
    <citation type="submission" date="2021-11" db="EMBL/GenBank/DDBJ databases">
        <authorList>
            <consortium name="Genoscope - CEA"/>
            <person name="William W."/>
        </authorList>
    </citation>
    <scope>NUCLEOTIDE SEQUENCE</scope>
</reference>
<sequence>MAETQPTQPPGSQADHVATLQTMFPHIPEPALRRALEVSGTPDLAATLLLENPWQAFMPEQQQAPPPQDDDEEDEEEPEAPPPAPAEPARKRRKVTPEDKPPNAGDATYDCLFDEVRTKKSSLQLMNLGPKKLAHTRVALLHSGAKDTYDQAGGYWLVPLSLQDLDETWWKVLTPHLERKALGRAVEFRSLPEGPNMPDVAFDDLEAAQTRRANRPRPPRRAGAPAEAAAIVAALVAPCSDDTSDKVGKYLAQLFPAKCPLHFCEMKGGSKVESKVLTKDWHESHSTKRVSRVQEEAKKTSLLAPIAAKKYRYDIESRATEGWKVVEEASA</sequence>
<evidence type="ECO:0000313" key="4">
    <source>
        <dbReference type="Proteomes" id="UP000789595"/>
    </source>
</evidence>
<evidence type="ECO:0000256" key="1">
    <source>
        <dbReference type="SAM" id="MobiDB-lite"/>
    </source>
</evidence>
<feature type="region of interest" description="Disordered" evidence="1">
    <location>
        <begin position="51"/>
        <end position="108"/>
    </location>
</feature>
<dbReference type="Proteomes" id="UP000789595">
    <property type="component" value="Unassembled WGS sequence"/>
</dbReference>
<accession>A0A8J2SV59</accession>